<feature type="chain" id="PRO_5002847181" evidence="1">
    <location>
        <begin position="25"/>
        <end position="105"/>
    </location>
</feature>
<reference evidence="2" key="1">
    <citation type="journal article" date="2009" name="Plant Mol. Biol.">
        <title>Insights into corn genes derived from large-scale cDNA sequencing.</title>
        <authorList>
            <person name="Alexandrov N.N."/>
            <person name="Brover V.V."/>
            <person name="Freidin S."/>
            <person name="Troukhan M.E."/>
            <person name="Tatarinova T.V."/>
            <person name="Zhang H."/>
            <person name="Swaller T.J."/>
            <person name="Lu Y.P."/>
            <person name="Bouck J."/>
            <person name="Flavell R.B."/>
            <person name="Feldmann K.A."/>
        </authorList>
    </citation>
    <scope>NUCLEOTIDE SEQUENCE</scope>
</reference>
<dbReference type="GeneID" id="100280935"/>
<proteinExistence type="evidence at transcript level"/>
<dbReference type="AlphaFoldDB" id="B6SPN2"/>
<dbReference type="PANTHER" id="PTHR37372">
    <property type="entry name" value="OS06G0316800 PROTEIN"/>
    <property type="match status" value="1"/>
</dbReference>
<accession>B6SPN2</accession>
<organism evidence="2">
    <name type="scientific">Zea mays</name>
    <name type="common">Maize</name>
    <dbReference type="NCBI Taxonomy" id="4577"/>
    <lineage>
        <taxon>Eukaryota</taxon>
        <taxon>Viridiplantae</taxon>
        <taxon>Streptophyta</taxon>
        <taxon>Embryophyta</taxon>
        <taxon>Tracheophyta</taxon>
        <taxon>Spermatophyta</taxon>
        <taxon>Magnoliopsida</taxon>
        <taxon>Liliopsida</taxon>
        <taxon>Poales</taxon>
        <taxon>Poaceae</taxon>
        <taxon>PACMAD clade</taxon>
        <taxon>Panicoideae</taxon>
        <taxon>Andropogonodae</taxon>
        <taxon>Andropogoneae</taxon>
        <taxon>Tripsacinae</taxon>
        <taxon>Zea</taxon>
    </lineage>
</organism>
<evidence type="ECO:0000313" key="2">
    <source>
        <dbReference type="EMBL" id="ACG26815.1"/>
    </source>
</evidence>
<sequence>MGVKFLVLLGVVLASLVFQDVAFARELTEANNEDEGKNMKQGGMTELKDEKWGGGYNGGYGYGGGYGGGYGKPGYGGGYGGGYRPKYGRGYRSGYGYGGGHGGWN</sequence>
<dbReference type="RefSeq" id="NP_001147327.2">
    <property type="nucleotide sequence ID" value="NM_001153855.2"/>
</dbReference>
<dbReference type="InterPro" id="IPR052872">
    <property type="entry name" value="ESR_Regulator"/>
</dbReference>
<evidence type="ECO:0000256" key="1">
    <source>
        <dbReference type="SAM" id="SignalP"/>
    </source>
</evidence>
<dbReference type="KEGG" id="zma:100280935"/>
<protein>
    <submittedName>
        <fullName evidence="2">Glycine-rich cell wall structural protein</fullName>
    </submittedName>
</protein>
<keyword evidence="1" id="KW-0732">Signal</keyword>
<name>B6SPN2_MAIZE</name>
<dbReference type="OrthoDB" id="696259at2759"/>
<feature type="signal peptide" evidence="1">
    <location>
        <begin position="1"/>
        <end position="24"/>
    </location>
</feature>
<dbReference type="PANTHER" id="PTHR37372:SF1">
    <property type="entry name" value="GEO07177P1"/>
    <property type="match status" value="1"/>
</dbReference>
<dbReference type="EMBL" id="EU954697">
    <property type="protein sequence ID" value="ACG26815.1"/>
    <property type="molecule type" value="mRNA"/>
</dbReference>